<dbReference type="PANTHER" id="PTHR21503">
    <property type="entry name" value="F-BOX-CONTAINING HYPOTHETICAL PROTEIN C.ELEGANS"/>
    <property type="match status" value="1"/>
</dbReference>
<evidence type="ECO:0008006" key="3">
    <source>
        <dbReference type="Google" id="ProtNLM"/>
    </source>
</evidence>
<dbReference type="PANTHER" id="PTHR21503:SF8">
    <property type="entry name" value="F-BOX ASSOCIATED DOMAIN-CONTAINING PROTEIN-RELATED"/>
    <property type="match status" value="1"/>
</dbReference>
<evidence type="ECO:0000313" key="2">
    <source>
        <dbReference type="Proteomes" id="UP000008068"/>
    </source>
</evidence>
<keyword evidence="2" id="KW-1185">Reference proteome</keyword>
<dbReference type="AlphaFoldDB" id="G0P5K0"/>
<gene>
    <name evidence="1" type="ORF">CAEBREN_13828</name>
</gene>
<dbReference type="HOGENOM" id="CLU_052088_1_0_1"/>
<protein>
    <recommendedName>
        <fullName evidence="3">F-box associated domain-containing protein</fullName>
    </recommendedName>
</protein>
<dbReference type="OMA" id="MAATICM"/>
<dbReference type="Proteomes" id="UP000008068">
    <property type="component" value="Unassembled WGS sequence"/>
</dbReference>
<evidence type="ECO:0000313" key="1">
    <source>
        <dbReference type="EMBL" id="EGT45489.1"/>
    </source>
</evidence>
<reference evidence="2" key="1">
    <citation type="submission" date="2011-07" db="EMBL/GenBank/DDBJ databases">
        <authorList>
            <consortium name="Caenorhabditis brenneri Sequencing and Analysis Consortium"/>
            <person name="Wilson R.K."/>
        </authorList>
    </citation>
    <scope>NUCLEOTIDE SEQUENCE [LARGE SCALE GENOMIC DNA]</scope>
    <source>
        <strain evidence="2">PB2801</strain>
    </source>
</reference>
<proteinExistence type="predicted"/>
<name>G0P5K0_CAEBE</name>
<dbReference type="eggNOG" id="ENOG502TJZ5">
    <property type="taxonomic scope" value="Eukaryota"/>
</dbReference>
<accession>G0P5K0</accession>
<sequence>MAATICMNHLKLKSLTVHQHFYTYTDGDVMQSAKKAFKYLNDLFICPLPAFSISTGYVLNRKRLFFFGLKECSELFVNGEDKIKSAHLRSIFQKLVIRKRLFLDLPIGKDFKLNIATIKHPEEIYIRDAHWVTSDMKFLRNCSLLSLDNVKWTAKDCETFVARWLNSDDTFFCLSRLLWNDRVPEDLNFENLGVELREFDPEERSPAYRYPVLKSALDVSTGRDIIRKDGLMATLAVSEHIFIFCVWHQRHQNMDGVTETFRLF</sequence>
<dbReference type="EMBL" id="GL380083">
    <property type="protein sequence ID" value="EGT45489.1"/>
    <property type="molecule type" value="Genomic_DNA"/>
</dbReference>
<organism evidence="2">
    <name type="scientific">Caenorhabditis brenneri</name>
    <name type="common">Nematode worm</name>
    <dbReference type="NCBI Taxonomy" id="135651"/>
    <lineage>
        <taxon>Eukaryota</taxon>
        <taxon>Metazoa</taxon>
        <taxon>Ecdysozoa</taxon>
        <taxon>Nematoda</taxon>
        <taxon>Chromadorea</taxon>
        <taxon>Rhabditida</taxon>
        <taxon>Rhabditina</taxon>
        <taxon>Rhabditomorpha</taxon>
        <taxon>Rhabditoidea</taxon>
        <taxon>Rhabditidae</taxon>
        <taxon>Peloderinae</taxon>
        <taxon>Caenorhabditis</taxon>
    </lineage>
</organism>
<dbReference type="InParanoid" id="G0P5K0"/>
<dbReference type="OrthoDB" id="2303905at2759"/>